<protein>
    <submittedName>
        <fullName evidence="10">Amino acid carrier protein</fullName>
    </submittedName>
</protein>
<comment type="subcellular location">
    <subcellularLocation>
        <location evidence="9">Cell inner membrane</location>
        <topology evidence="9">Multi-pass membrane protein</topology>
    </subcellularLocation>
    <subcellularLocation>
        <location evidence="1">Cell membrane</location>
        <topology evidence="1">Multi-pass membrane protein</topology>
    </subcellularLocation>
</comment>
<dbReference type="Proteomes" id="UP000462362">
    <property type="component" value="Unassembled WGS sequence"/>
</dbReference>
<feature type="transmembrane region" description="Helical" evidence="9">
    <location>
        <begin position="231"/>
        <end position="254"/>
    </location>
</feature>
<evidence type="ECO:0000256" key="4">
    <source>
        <dbReference type="ARBA" id="ARBA00022475"/>
    </source>
</evidence>
<evidence type="ECO:0000256" key="5">
    <source>
        <dbReference type="ARBA" id="ARBA00022692"/>
    </source>
</evidence>
<keyword evidence="5 9" id="KW-0812">Transmembrane</keyword>
<feature type="transmembrane region" description="Helical" evidence="9">
    <location>
        <begin position="386"/>
        <end position="407"/>
    </location>
</feature>
<evidence type="ECO:0000256" key="2">
    <source>
        <dbReference type="ARBA" id="ARBA00009261"/>
    </source>
</evidence>
<comment type="similarity">
    <text evidence="2 9">Belongs to the alanine or glycine:cation symporter (AGCS) (TC 2.A.25) family.</text>
</comment>
<dbReference type="Pfam" id="PF01235">
    <property type="entry name" value="Na_Ala_symp"/>
    <property type="match status" value="1"/>
</dbReference>
<keyword evidence="4" id="KW-1003">Cell membrane</keyword>
<comment type="caution">
    <text evidence="10">The sequence shown here is derived from an EMBL/GenBank/DDBJ whole genome shotgun (WGS) entry which is preliminary data.</text>
</comment>
<keyword evidence="9" id="KW-0997">Cell inner membrane</keyword>
<evidence type="ECO:0000256" key="9">
    <source>
        <dbReference type="RuleBase" id="RU363064"/>
    </source>
</evidence>
<organism evidence="10 11">
    <name type="scientific">Parasutterella excrementihominis</name>
    <dbReference type="NCBI Taxonomy" id="487175"/>
    <lineage>
        <taxon>Bacteria</taxon>
        <taxon>Pseudomonadati</taxon>
        <taxon>Pseudomonadota</taxon>
        <taxon>Betaproteobacteria</taxon>
        <taxon>Burkholderiales</taxon>
        <taxon>Sutterellaceae</taxon>
        <taxon>Parasutterella</taxon>
    </lineage>
</organism>
<proteinExistence type="inferred from homology"/>
<evidence type="ECO:0000313" key="10">
    <source>
        <dbReference type="EMBL" id="MTU43143.1"/>
    </source>
</evidence>
<dbReference type="FunFam" id="1.20.1740.10:FF:000004">
    <property type="entry name" value="Sodium:alanine symporter family protein"/>
    <property type="match status" value="1"/>
</dbReference>
<feature type="transmembrane region" description="Helical" evidence="9">
    <location>
        <begin position="171"/>
        <end position="192"/>
    </location>
</feature>
<feature type="transmembrane region" description="Helical" evidence="9">
    <location>
        <begin position="413"/>
        <end position="436"/>
    </location>
</feature>
<dbReference type="PANTHER" id="PTHR30330">
    <property type="entry name" value="AGSS FAMILY TRANSPORTER, SODIUM-ALANINE"/>
    <property type="match status" value="1"/>
</dbReference>
<keyword evidence="8 9" id="KW-0472">Membrane</keyword>
<dbReference type="AlphaFoldDB" id="A0A6I3S149"/>
<keyword evidence="7 9" id="KW-1133">Transmembrane helix</keyword>
<feature type="transmembrane region" description="Helical" evidence="9">
    <location>
        <begin position="204"/>
        <end position="225"/>
    </location>
</feature>
<dbReference type="PRINTS" id="PR00175">
    <property type="entry name" value="NAALASMPORT"/>
</dbReference>
<feature type="transmembrane region" description="Helical" evidence="9">
    <location>
        <begin position="12"/>
        <end position="34"/>
    </location>
</feature>
<evidence type="ECO:0000256" key="8">
    <source>
        <dbReference type="ARBA" id="ARBA00023136"/>
    </source>
</evidence>
<feature type="transmembrane region" description="Helical" evidence="9">
    <location>
        <begin position="295"/>
        <end position="316"/>
    </location>
</feature>
<evidence type="ECO:0000256" key="3">
    <source>
        <dbReference type="ARBA" id="ARBA00022448"/>
    </source>
</evidence>
<dbReference type="PROSITE" id="PS00873">
    <property type="entry name" value="NA_ALANINE_SYMP"/>
    <property type="match status" value="1"/>
</dbReference>
<dbReference type="GO" id="GO:0005886">
    <property type="term" value="C:plasma membrane"/>
    <property type="evidence" value="ECO:0007669"/>
    <property type="project" value="UniProtKB-SubCell"/>
</dbReference>
<sequence>MESFINTVNGIVWSPALVYLCLGAGLFLSLRGGFLQLRHLKHMWQLLFQPKDNVTGVSSFQALSMTLAGRVGTGNIAGVATAITFGGPGAIFWMWMVAFLGASSAFVESTLGQVYKEKINGEYRGGPAFYIERGLGVKWFAWLFAIVTIFSCGLFLPGVQANAIATSMENAFGIAPAISAGFIAALLSFIVFGGLKRIAAFTTLVVPFMAQAYVIFSLVIVFMHVDLLDDVLVLIVKSAFGVDAAFGAIIGLAVSWGVKRGIYSNEAGQGTGPHASSAASVSHPAKQGLVQAFSVYVDTLLVCSATAFMILITGSYNVVGPDNAPMFIGLKDVATGPAYTQAAVEGLMPGFGQAFVAIALFFFAFTTILSYYYISETNVSYINRKLHRPFLFFILKLFVMGSCIFGAVKTADLAWAVGDIGVGLMAWLNIIAILLLNKKAFLCLRDYEKQLAIGLDPVFHPEKLGIKNANYWVGERAEEIRDKERAKLNSGSRQDLEGNVLNVASGN</sequence>
<keyword evidence="6 9" id="KW-0769">Symport</keyword>
<dbReference type="EMBL" id="WNCL01000013">
    <property type="protein sequence ID" value="MTU43143.1"/>
    <property type="molecule type" value="Genomic_DNA"/>
</dbReference>
<keyword evidence="3 9" id="KW-0813">Transport</keyword>
<evidence type="ECO:0000313" key="11">
    <source>
        <dbReference type="Proteomes" id="UP000462362"/>
    </source>
</evidence>
<name>A0A6I3S149_9BURK</name>
<reference evidence="10 11" key="1">
    <citation type="journal article" date="2019" name="Nat. Med.">
        <title>A library of human gut bacterial isolates paired with longitudinal multiomics data enables mechanistic microbiome research.</title>
        <authorList>
            <person name="Poyet M."/>
            <person name="Groussin M."/>
            <person name="Gibbons S.M."/>
            <person name="Avila-Pacheco J."/>
            <person name="Jiang X."/>
            <person name="Kearney S.M."/>
            <person name="Perrotta A.R."/>
            <person name="Berdy B."/>
            <person name="Zhao S."/>
            <person name="Lieberman T.D."/>
            <person name="Swanson P.K."/>
            <person name="Smith M."/>
            <person name="Roesemann S."/>
            <person name="Alexander J.E."/>
            <person name="Rich S.A."/>
            <person name="Livny J."/>
            <person name="Vlamakis H."/>
            <person name="Clish C."/>
            <person name="Bullock K."/>
            <person name="Deik A."/>
            <person name="Scott J."/>
            <person name="Pierce K.A."/>
            <person name="Xavier R.J."/>
            <person name="Alm E.J."/>
        </authorList>
    </citation>
    <scope>NUCLEOTIDE SEQUENCE [LARGE SCALE GENOMIC DNA]</scope>
    <source>
        <strain evidence="10 11">BIOML-A2</strain>
    </source>
</reference>
<dbReference type="RefSeq" id="WP_008810680.1">
    <property type="nucleotide sequence ID" value="NZ_CAJUON010000004.1"/>
</dbReference>
<evidence type="ECO:0000256" key="6">
    <source>
        <dbReference type="ARBA" id="ARBA00022847"/>
    </source>
</evidence>
<dbReference type="InterPro" id="IPR001463">
    <property type="entry name" value="Na/Ala_symport"/>
</dbReference>
<feature type="transmembrane region" description="Helical" evidence="9">
    <location>
        <begin position="354"/>
        <end position="374"/>
    </location>
</feature>
<evidence type="ECO:0000256" key="7">
    <source>
        <dbReference type="ARBA" id="ARBA00022989"/>
    </source>
</evidence>
<feature type="transmembrane region" description="Helical" evidence="9">
    <location>
        <begin position="139"/>
        <end position="159"/>
    </location>
</feature>
<dbReference type="PANTHER" id="PTHR30330:SF7">
    <property type="entry name" value="SODIUM_PROTON-DEPENDENT ALANINE CARRIER PROTEIN YRBD-RELATED"/>
    <property type="match status" value="1"/>
</dbReference>
<accession>A0A6I3S149</accession>
<dbReference type="GO" id="GO:0005283">
    <property type="term" value="F:amino acid:sodium symporter activity"/>
    <property type="evidence" value="ECO:0007669"/>
    <property type="project" value="InterPro"/>
</dbReference>
<dbReference type="GeneID" id="43348180"/>
<evidence type="ECO:0000256" key="1">
    <source>
        <dbReference type="ARBA" id="ARBA00004651"/>
    </source>
</evidence>
<gene>
    <name evidence="10" type="ORF">GMD42_05815</name>
</gene>
<dbReference type="NCBIfam" id="TIGR00835">
    <property type="entry name" value="agcS"/>
    <property type="match status" value="1"/>
</dbReference>